<protein>
    <submittedName>
        <fullName evidence="2">Uncharacterized protein</fullName>
    </submittedName>
</protein>
<sequence length="73" mass="8245">MENLENPMHQSDMLINVDMIDGDLKGLLDDESLSATFPRNNTPLPVTSLTKSQKRNAKKKAQRSPCDYKLLLD</sequence>
<comment type="caution">
    <text evidence="2">The sequence shown here is derived from an EMBL/GenBank/DDBJ whole genome shotgun (WGS) entry which is preliminary data.</text>
</comment>
<organism evidence="2 3">
    <name type="scientific">Rhizophagus clarus</name>
    <dbReference type="NCBI Taxonomy" id="94130"/>
    <lineage>
        <taxon>Eukaryota</taxon>
        <taxon>Fungi</taxon>
        <taxon>Fungi incertae sedis</taxon>
        <taxon>Mucoromycota</taxon>
        <taxon>Glomeromycotina</taxon>
        <taxon>Glomeromycetes</taxon>
        <taxon>Glomerales</taxon>
        <taxon>Glomeraceae</taxon>
        <taxon>Rhizophagus</taxon>
    </lineage>
</organism>
<feature type="region of interest" description="Disordered" evidence="1">
    <location>
        <begin position="34"/>
        <end position="66"/>
    </location>
</feature>
<dbReference type="EMBL" id="BEXD01001169">
    <property type="protein sequence ID" value="GBB92755.1"/>
    <property type="molecule type" value="Genomic_DNA"/>
</dbReference>
<evidence type="ECO:0000313" key="3">
    <source>
        <dbReference type="Proteomes" id="UP000247702"/>
    </source>
</evidence>
<evidence type="ECO:0000256" key="1">
    <source>
        <dbReference type="SAM" id="MobiDB-lite"/>
    </source>
</evidence>
<accession>A0A2Z6QTG2</accession>
<feature type="compositionally biased region" description="Basic residues" evidence="1">
    <location>
        <begin position="52"/>
        <end position="62"/>
    </location>
</feature>
<keyword evidence="3" id="KW-1185">Reference proteome</keyword>
<dbReference type="Proteomes" id="UP000247702">
    <property type="component" value="Unassembled WGS sequence"/>
</dbReference>
<evidence type="ECO:0000313" key="2">
    <source>
        <dbReference type="EMBL" id="GBB92755.1"/>
    </source>
</evidence>
<name>A0A2Z6QTG2_9GLOM</name>
<proteinExistence type="predicted"/>
<gene>
    <name evidence="2" type="ORF">RclHR1_02050028</name>
</gene>
<dbReference type="AlphaFoldDB" id="A0A2Z6QTG2"/>
<feature type="compositionally biased region" description="Polar residues" evidence="1">
    <location>
        <begin position="34"/>
        <end position="51"/>
    </location>
</feature>
<reference evidence="2 3" key="1">
    <citation type="submission" date="2017-11" db="EMBL/GenBank/DDBJ databases">
        <title>The genome of Rhizophagus clarus HR1 reveals common genetic basis of auxotrophy among arbuscular mycorrhizal fungi.</title>
        <authorList>
            <person name="Kobayashi Y."/>
        </authorList>
    </citation>
    <scope>NUCLEOTIDE SEQUENCE [LARGE SCALE GENOMIC DNA]</scope>
    <source>
        <strain evidence="2 3">HR1</strain>
    </source>
</reference>